<dbReference type="NCBIfam" id="TIGR00445">
    <property type="entry name" value="mraY"/>
    <property type="match status" value="1"/>
</dbReference>
<comment type="pathway">
    <text evidence="6">Cell wall biogenesis; peptidoglycan biosynthesis.</text>
</comment>
<dbReference type="EC" id="2.7.8.13" evidence="6 7"/>
<dbReference type="GO" id="GO:0008963">
    <property type="term" value="F:phospho-N-acetylmuramoyl-pentapeptide-transferase activity"/>
    <property type="evidence" value="ECO:0007669"/>
    <property type="project" value="UniProtKB-UniRule"/>
</dbReference>
<feature type="transmembrane region" description="Helical" evidence="6">
    <location>
        <begin position="177"/>
        <end position="198"/>
    </location>
</feature>
<evidence type="ECO:0000313" key="10">
    <source>
        <dbReference type="Proteomes" id="UP000824123"/>
    </source>
</evidence>
<feature type="transmembrane region" description="Helical" evidence="6">
    <location>
        <begin position="6"/>
        <end position="26"/>
    </location>
</feature>
<dbReference type="Pfam" id="PF00953">
    <property type="entry name" value="Glycos_transf_4"/>
    <property type="match status" value="1"/>
</dbReference>
<keyword evidence="6" id="KW-0131">Cell cycle</keyword>
<dbReference type="AlphaFoldDB" id="A0A9D1LRD8"/>
<dbReference type="InterPro" id="IPR003524">
    <property type="entry name" value="PNAcMuramoyl-5peptid_Trfase"/>
</dbReference>
<keyword evidence="5 6" id="KW-0472">Membrane</keyword>
<keyword evidence="6 8" id="KW-0460">Magnesium</keyword>
<keyword evidence="6 8" id="KW-0479">Metal-binding</keyword>
<comment type="catalytic activity">
    <reaction evidence="6">
        <text>UDP-N-acetyl-alpha-D-muramoyl-L-alanyl-gamma-D-glutamyl-meso-2,6-diaminopimeloyl-D-alanyl-D-alanine + di-trans,octa-cis-undecaprenyl phosphate = di-trans,octa-cis-undecaprenyl diphospho-N-acetyl-alpha-D-muramoyl-L-alanyl-D-glutamyl-meso-2,6-diaminopimeloyl-D-alanyl-D-alanine + UMP</text>
        <dbReference type="Rhea" id="RHEA:28386"/>
        <dbReference type="ChEBI" id="CHEBI:57865"/>
        <dbReference type="ChEBI" id="CHEBI:60392"/>
        <dbReference type="ChEBI" id="CHEBI:61386"/>
        <dbReference type="ChEBI" id="CHEBI:61387"/>
        <dbReference type="EC" id="2.7.8.13"/>
    </reaction>
</comment>
<feature type="transmembrane region" description="Helical" evidence="6">
    <location>
        <begin position="77"/>
        <end position="94"/>
    </location>
</feature>
<evidence type="ECO:0000256" key="6">
    <source>
        <dbReference type="HAMAP-Rule" id="MF_00038"/>
    </source>
</evidence>
<dbReference type="EMBL" id="DVNK01000033">
    <property type="protein sequence ID" value="HIU46587.1"/>
    <property type="molecule type" value="Genomic_DNA"/>
</dbReference>
<evidence type="ECO:0000256" key="3">
    <source>
        <dbReference type="ARBA" id="ARBA00022692"/>
    </source>
</evidence>
<evidence type="ECO:0000256" key="1">
    <source>
        <dbReference type="ARBA" id="ARBA00004141"/>
    </source>
</evidence>
<reference evidence="9" key="1">
    <citation type="submission" date="2020-10" db="EMBL/GenBank/DDBJ databases">
        <authorList>
            <person name="Gilroy R."/>
        </authorList>
    </citation>
    <scope>NUCLEOTIDE SEQUENCE</scope>
    <source>
        <strain evidence="9">ChiSxjej2B14-8506</strain>
    </source>
</reference>
<gene>
    <name evidence="6" type="primary">mraY</name>
    <name evidence="9" type="ORF">IAC59_04950</name>
</gene>
<dbReference type="InterPro" id="IPR000715">
    <property type="entry name" value="Glycosyl_transferase_4"/>
</dbReference>
<evidence type="ECO:0000256" key="4">
    <source>
        <dbReference type="ARBA" id="ARBA00022989"/>
    </source>
</evidence>
<comment type="similarity">
    <text evidence="6">Belongs to the glycosyltransferase 4 family. MraY subfamily.</text>
</comment>
<keyword evidence="6" id="KW-0961">Cell wall biogenesis/degradation</keyword>
<feature type="transmembrane region" description="Helical" evidence="6">
    <location>
        <begin position="150"/>
        <end position="170"/>
    </location>
</feature>
<comment type="cofactor">
    <cofactor evidence="6 8">
        <name>Mg(2+)</name>
        <dbReference type="ChEBI" id="CHEBI:18420"/>
    </cofactor>
</comment>
<evidence type="ECO:0000256" key="7">
    <source>
        <dbReference type="NCBIfam" id="TIGR00445"/>
    </source>
</evidence>
<name>A0A9D1LRD8_9FIRM</name>
<evidence type="ECO:0000256" key="5">
    <source>
        <dbReference type="ARBA" id="ARBA00023136"/>
    </source>
</evidence>
<keyword evidence="6" id="KW-0132">Cell division</keyword>
<proteinExistence type="inferred from homology"/>
<keyword evidence="6" id="KW-0573">Peptidoglycan synthesis</keyword>
<feature type="binding site" evidence="8">
    <location>
        <position position="249"/>
    </location>
    <ligand>
        <name>Mg(2+)</name>
        <dbReference type="ChEBI" id="CHEBI:18420"/>
    </ligand>
</feature>
<dbReference type="Proteomes" id="UP000824123">
    <property type="component" value="Unassembled WGS sequence"/>
</dbReference>
<organism evidence="9 10">
    <name type="scientific">Candidatus Fimadaptatus faecigallinarum</name>
    <dbReference type="NCBI Taxonomy" id="2840814"/>
    <lineage>
        <taxon>Bacteria</taxon>
        <taxon>Bacillati</taxon>
        <taxon>Bacillota</taxon>
        <taxon>Clostridia</taxon>
        <taxon>Eubacteriales</taxon>
        <taxon>Candidatus Fimadaptatus</taxon>
    </lineage>
</organism>
<keyword evidence="4 6" id="KW-1133">Transmembrane helix</keyword>
<evidence type="ECO:0000256" key="8">
    <source>
        <dbReference type="PIRSR" id="PIRSR600715-1"/>
    </source>
</evidence>
<feature type="transmembrane region" description="Helical" evidence="6">
    <location>
        <begin position="218"/>
        <end position="238"/>
    </location>
</feature>
<dbReference type="HAMAP" id="MF_00038">
    <property type="entry name" value="MraY"/>
    <property type="match status" value="1"/>
</dbReference>
<dbReference type="GO" id="GO:0071555">
    <property type="term" value="P:cell wall organization"/>
    <property type="evidence" value="ECO:0007669"/>
    <property type="project" value="UniProtKB-KW"/>
</dbReference>
<comment type="caution">
    <text evidence="9">The sequence shown here is derived from an EMBL/GenBank/DDBJ whole genome shotgun (WGS) entry which is preliminary data.</text>
</comment>
<feature type="transmembrane region" description="Helical" evidence="6">
    <location>
        <begin position="114"/>
        <end position="130"/>
    </location>
</feature>
<keyword evidence="6" id="KW-1003">Cell membrane</keyword>
<keyword evidence="2 6" id="KW-0808">Transferase</keyword>
<sequence length="340" mass="36572">MQQMIWAVLISFLAVMVMAPIGIPLLKKLKYGQTIYELGPQSHLAKQGVPTMGGVMIAIAVTIVGLVLTWGDSRWDFALYVMLSGLLHGAIGFADDYIKVAKKRSLGLTPWQKIALQIISGLALTLWAYFNPCVGSAVVVPYWNVEWNLGLFYVPLIILMYVFMINSSNLLDGLDGLLASCSVVGLSAFALACLAMALGASRIPAPAGVDAAYYAENLRNAALVCAAGAGACLGFLRFNTNPARVIMGDTGSMFIGGLFVGVAVVTRLEFLLIPICFAMIISSLSVMIQVAYCNMSGGRRLFKMSPLHHHFELCGMSEPRIVAMYTLMSVVTCLLALLAL</sequence>
<feature type="transmembrane region" description="Helical" evidence="6">
    <location>
        <begin position="271"/>
        <end position="293"/>
    </location>
</feature>
<evidence type="ECO:0000313" key="9">
    <source>
        <dbReference type="EMBL" id="HIU46587.1"/>
    </source>
</evidence>
<reference evidence="9" key="2">
    <citation type="journal article" date="2021" name="PeerJ">
        <title>Extensive microbial diversity within the chicken gut microbiome revealed by metagenomics and culture.</title>
        <authorList>
            <person name="Gilroy R."/>
            <person name="Ravi A."/>
            <person name="Getino M."/>
            <person name="Pursley I."/>
            <person name="Horton D.L."/>
            <person name="Alikhan N.F."/>
            <person name="Baker D."/>
            <person name="Gharbi K."/>
            <person name="Hall N."/>
            <person name="Watson M."/>
            <person name="Adriaenssens E.M."/>
            <person name="Foster-Nyarko E."/>
            <person name="Jarju S."/>
            <person name="Secka A."/>
            <person name="Antonio M."/>
            <person name="Oren A."/>
            <person name="Chaudhuri R.R."/>
            <person name="La Ragione R."/>
            <person name="Hildebrand F."/>
            <person name="Pallen M.J."/>
        </authorList>
    </citation>
    <scope>NUCLEOTIDE SEQUENCE</scope>
    <source>
        <strain evidence="9">ChiSxjej2B14-8506</strain>
    </source>
</reference>
<evidence type="ECO:0000256" key="2">
    <source>
        <dbReference type="ARBA" id="ARBA00022679"/>
    </source>
</evidence>
<keyword evidence="6" id="KW-0133">Cell shape</keyword>
<dbReference type="GO" id="GO:0051301">
    <property type="term" value="P:cell division"/>
    <property type="evidence" value="ECO:0007669"/>
    <property type="project" value="UniProtKB-KW"/>
</dbReference>
<dbReference type="PANTHER" id="PTHR22926">
    <property type="entry name" value="PHOSPHO-N-ACETYLMURAMOYL-PENTAPEPTIDE-TRANSFERASE"/>
    <property type="match status" value="1"/>
</dbReference>
<dbReference type="GO" id="GO:0046872">
    <property type="term" value="F:metal ion binding"/>
    <property type="evidence" value="ECO:0007669"/>
    <property type="project" value="UniProtKB-KW"/>
</dbReference>
<feature type="transmembrane region" description="Helical" evidence="6">
    <location>
        <begin position="321"/>
        <end position="339"/>
    </location>
</feature>
<comment type="subcellular location">
    <subcellularLocation>
        <location evidence="6">Cell membrane</location>
        <topology evidence="6">Multi-pass membrane protein</topology>
    </subcellularLocation>
    <subcellularLocation>
        <location evidence="1">Membrane</location>
        <topology evidence="1">Multi-pass membrane protein</topology>
    </subcellularLocation>
</comment>
<dbReference type="GO" id="GO:0005886">
    <property type="term" value="C:plasma membrane"/>
    <property type="evidence" value="ECO:0007669"/>
    <property type="project" value="UniProtKB-SubCell"/>
</dbReference>
<keyword evidence="3 6" id="KW-0812">Transmembrane</keyword>
<feature type="transmembrane region" description="Helical" evidence="6">
    <location>
        <begin position="47"/>
        <end position="71"/>
    </location>
</feature>
<comment type="function">
    <text evidence="6">Catalyzes the initial step of the lipid cycle reactions in the biosynthesis of the cell wall peptidoglycan: transfers peptidoglycan precursor phospho-MurNAc-pentapeptide from UDP-MurNAc-pentapeptide onto the lipid carrier undecaprenyl phosphate, yielding undecaprenyl-pyrophosphoryl-MurNAc-pentapeptide, known as lipid I.</text>
</comment>
<protein>
    <recommendedName>
        <fullName evidence="6 7">Phospho-N-acetylmuramoyl-pentapeptide-transferase</fullName>
        <ecNumber evidence="6 7">2.7.8.13</ecNumber>
    </recommendedName>
    <alternativeName>
        <fullName evidence="6">UDP-MurNAc-pentapeptide phosphotransferase</fullName>
    </alternativeName>
</protein>
<dbReference type="CDD" id="cd06852">
    <property type="entry name" value="GT_MraY"/>
    <property type="match status" value="1"/>
</dbReference>
<feature type="transmembrane region" description="Helical" evidence="6">
    <location>
        <begin position="245"/>
        <end position="265"/>
    </location>
</feature>
<dbReference type="GO" id="GO:0008360">
    <property type="term" value="P:regulation of cell shape"/>
    <property type="evidence" value="ECO:0007669"/>
    <property type="project" value="UniProtKB-KW"/>
</dbReference>
<dbReference type="PANTHER" id="PTHR22926:SF5">
    <property type="entry name" value="PHOSPHO-N-ACETYLMURAMOYL-PENTAPEPTIDE-TRANSFERASE HOMOLOG"/>
    <property type="match status" value="1"/>
</dbReference>
<feature type="binding site" evidence="8">
    <location>
        <position position="169"/>
    </location>
    <ligand>
        <name>Mg(2+)</name>
        <dbReference type="ChEBI" id="CHEBI:18420"/>
    </ligand>
</feature>
<accession>A0A9D1LRD8</accession>
<dbReference type="GO" id="GO:0009252">
    <property type="term" value="P:peptidoglycan biosynthetic process"/>
    <property type="evidence" value="ECO:0007669"/>
    <property type="project" value="UniProtKB-UniRule"/>
</dbReference>